<gene>
    <name evidence="1" type="ORF">LOK49_LG02G00705</name>
</gene>
<protein>
    <submittedName>
        <fullName evidence="1">Expansin-B18</fullName>
    </submittedName>
</protein>
<proteinExistence type="predicted"/>
<organism evidence="1 2">
    <name type="scientific">Camellia lanceoleosa</name>
    <dbReference type="NCBI Taxonomy" id="1840588"/>
    <lineage>
        <taxon>Eukaryota</taxon>
        <taxon>Viridiplantae</taxon>
        <taxon>Streptophyta</taxon>
        <taxon>Embryophyta</taxon>
        <taxon>Tracheophyta</taxon>
        <taxon>Spermatophyta</taxon>
        <taxon>Magnoliopsida</taxon>
        <taxon>eudicotyledons</taxon>
        <taxon>Gunneridae</taxon>
        <taxon>Pentapetalae</taxon>
        <taxon>asterids</taxon>
        <taxon>Ericales</taxon>
        <taxon>Theaceae</taxon>
        <taxon>Camellia</taxon>
    </lineage>
</organism>
<reference evidence="1 2" key="1">
    <citation type="journal article" date="2022" name="Plant J.">
        <title>Chromosome-level genome of Camellia lanceoleosa provides a valuable resource for understanding genome evolution and self-incompatibility.</title>
        <authorList>
            <person name="Gong W."/>
            <person name="Xiao S."/>
            <person name="Wang L."/>
            <person name="Liao Z."/>
            <person name="Chang Y."/>
            <person name="Mo W."/>
            <person name="Hu G."/>
            <person name="Li W."/>
            <person name="Zhao G."/>
            <person name="Zhu H."/>
            <person name="Hu X."/>
            <person name="Ji K."/>
            <person name="Xiang X."/>
            <person name="Song Q."/>
            <person name="Yuan D."/>
            <person name="Jin S."/>
            <person name="Zhang L."/>
        </authorList>
    </citation>
    <scope>NUCLEOTIDE SEQUENCE [LARGE SCALE GENOMIC DNA]</scope>
    <source>
        <strain evidence="1">SQ_2022a</strain>
    </source>
</reference>
<comment type="caution">
    <text evidence="1">The sequence shown here is derived from an EMBL/GenBank/DDBJ whole genome shotgun (WGS) entry which is preliminary data.</text>
</comment>
<dbReference type="Proteomes" id="UP001060215">
    <property type="component" value="Chromosome 3"/>
</dbReference>
<name>A0ACC0IRN1_9ERIC</name>
<sequence>MAIRGREDELSHAGQVQIQYQRVPCHYTGFNLAFRIDSRSNPFYFAAAIEYENGAGDISRVEIQNGASGGWLPMQQSFGAVWKINAAMPGPLSFHITSSFCQIVVATNVIPVGWQCNQMYYSHVNF</sequence>
<evidence type="ECO:0000313" key="2">
    <source>
        <dbReference type="Proteomes" id="UP001060215"/>
    </source>
</evidence>
<evidence type="ECO:0000313" key="1">
    <source>
        <dbReference type="EMBL" id="KAI8027763.1"/>
    </source>
</evidence>
<keyword evidence="2" id="KW-1185">Reference proteome</keyword>
<dbReference type="EMBL" id="CM045760">
    <property type="protein sequence ID" value="KAI8027763.1"/>
    <property type="molecule type" value="Genomic_DNA"/>
</dbReference>
<accession>A0ACC0IRN1</accession>